<gene>
    <name evidence="2" type="ORF">BQ8794_270076</name>
</gene>
<reference evidence="3" key="1">
    <citation type="submission" date="2017-01" db="EMBL/GenBank/DDBJ databases">
        <authorList>
            <person name="Brunel B."/>
        </authorList>
    </citation>
    <scope>NUCLEOTIDE SEQUENCE [LARGE SCALE GENOMIC DNA]</scope>
</reference>
<dbReference type="STRING" id="1631249.BQ8794_270076"/>
<keyword evidence="3" id="KW-1185">Reference proteome</keyword>
<dbReference type="EMBL" id="FTPD01000020">
    <property type="protein sequence ID" value="SIT56249.1"/>
    <property type="molecule type" value="Genomic_DNA"/>
</dbReference>
<organism evidence="2 3">
    <name type="scientific">Mesorhizobium prunaredense</name>
    <dbReference type="NCBI Taxonomy" id="1631249"/>
    <lineage>
        <taxon>Bacteria</taxon>
        <taxon>Pseudomonadati</taxon>
        <taxon>Pseudomonadota</taxon>
        <taxon>Alphaproteobacteria</taxon>
        <taxon>Hyphomicrobiales</taxon>
        <taxon>Phyllobacteriaceae</taxon>
        <taxon>Mesorhizobium</taxon>
    </lineage>
</organism>
<feature type="region of interest" description="Disordered" evidence="1">
    <location>
        <begin position="80"/>
        <end position="106"/>
    </location>
</feature>
<evidence type="ECO:0000256" key="1">
    <source>
        <dbReference type="SAM" id="MobiDB-lite"/>
    </source>
</evidence>
<dbReference type="Proteomes" id="UP000188388">
    <property type="component" value="Unassembled WGS sequence"/>
</dbReference>
<accession>A0A1R3V8K8</accession>
<evidence type="ECO:0000313" key="3">
    <source>
        <dbReference type="Proteomes" id="UP000188388"/>
    </source>
</evidence>
<proteinExistence type="predicted"/>
<evidence type="ECO:0000313" key="2">
    <source>
        <dbReference type="EMBL" id="SIT56249.1"/>
    </source>
</evidence>
<sequence length="106" mass="11512">MPASWQRGRRGLRAFQRRRSCALSAVTDRHAAEYSFGEGAEFVVDHVGVDSGQNHLALHDHKLLSPVSISIKAMFASKDGGNVPDPTSSEGCREWNQLGCHSGIPP</sequence>
<name>A0A1R3V8K8_9HYPH</name>
<protein>
    <submittedName>
        <fullName evidence="2">Uncharacterized protein</fullName>
    </submittedName>
</protein>
<dbReference type="AlphaFoldDB" id="A0A1R3V8K8"/>